<comment type="caution">
    <text evidence="1">The sequence shown here is derived from an EMBL/GenBank/DDBJ whole genome shotgun (WGS) entry which is preliminary data.</text>
</comment>
<evidence type="ECO:0000313" key="1">
    <source>
        <dbReference type="EMBL" id="NCI49619.1"/>
    </source>
</evidence>
<dbReference type="EMBL" id="JAACJS010000011">
    <property type="protein sequence ID" value="NCI49619.1"/>
    <property type="molecule type" value="Genomic_DNA"/>
</dbReference>
<gene>
    <name evidence="1" type="ORF">GWC95_06780</name>
</gene>
<evidence type="ECO:0000313" key="2">
    <source>
        <dbReference type="Proteomes" id="UP000753802"/>
    </source>
</evidence>
<name>A0ABW9ZR87_9BACT</name>
<protein>
    <submittedName>
        <fullName evidence="1">Uncharacterized protein</fullName>
    </submittedName>
</protein>
<keyword evidence="2" id="KW-1185">Reference proteome</keyword>
<organism evidence="1 2">
    <name type="scientific">Sediminibacterium roseum</name>
    <dbReference type="NCBI Taxonomy" id="1978412"/>
    <lineage>
        <taxon>Bacteria</taxon>
        <taxon>Pseudomonadati</taxon>
        <taxon>Bacteroidota</taxon>
        <taxon>Chitinophagia</taxon>
        <taxon>Chitinophagales</taxon>
        <taxon>Chitinophagaceae</taxon>
        <taxon>Sediminibacterium</taxon>
    </lineage>
</organism>
<proteinExistence type="predicted"/>
<accession>A0ABW9ZR87</accession>
<sequence length="174" mass="20403">MAIRQLLVILAFPLFGLSQGDQPGKQPDLAKIDYKDLKWMRSENNTFWFYHKPTEYFLKSTEFETVPLENGDFIVYVHALQKYFLLPGFSTAERNKEKAVELGSDQPCVFIRSAKNRFWIFDRGHYVDQLEALGLNSQNHVYTYRSRLSDKRYWIRESDFLYGPVSTVIGIVSE</sequence>
<dbReference type="Proteomes" id="UP000753802">
    <property type="component" value="Unassembled WGS sequence"/>
</dbReference>
<dbReference type="RefSeq" id="WP_161817931.1">
    <property type="nucleotide sequence ID" value="NZ_JAACJS010000011.1"/>
</dbReference>
<reference evidence="1 2" key="1">
    <citation type="submission" date="2020-01" db="EMBL/GenBank/DDBJ databases">
        <title>Genome analysis.</title>
        <authorList>
            <person name="Wu S."/>
            <person name="Wang G."/>
        </authorList>
    </citation>
    <scope>NUCLEOTIDE SEQUENCE [LARGE SCALE GENOMIC DNA]</scope>
    <source>
        <strain evidence="1 2">SYL130</strain>
    </source>
</reference>